<feature type="binding site" evidence="1">
    <location>
        <position position="184"/>
    </location>
    <ligand>
        <name>ATP</name>
        <dbReference type="ChEBI" id="CHEBI:30616"/>
    </ligand>
</feature>
<dbReference type="Proteomes" id="UP001206925">
    <property type="component" value="Unassembled WGS sequence"/>
</dbReference>
<dbReference type="AlphaFoldDB" id="A0AAD5G323"/>
<dbReference type="InterPro" id="IPR035892">
    <property type="entry name" value="C2_domain_sf"/>
</dbReference>
<feature type="non-terminal residue" evidence="3">
    <location>
        <position position="417"/>
    </location>
</feature>
<dbReference type="InterPro" id="IPR045272">
    <property type="entry name" value="ANXUR1/2-like"/>
</dbReference>
<evidence type="ECO:0000259" key="2">
    <source>
        <dbReference type="PROSITE" id="PS50004"/>
    </source>
</evidence>
<dbReference type="GO" id="GO:0005524">
    <property type="term" value="F:ATP binding"/>
    <property type="evidence" value="ECO:0007669"/>
    <property type="project" value="UniProtKB-UniRule"/>
</dbReference>
<dbReference type="SMART" id="SM00239">
    <property type="entry name" value="C2"/>
    <property type="match status" value="2"/>
</dbReference>
<dbReference type="InterPro" id="IPR000008">
    <property type="entry name" value="C2_dom"/>
</dbReference>
<evidence type="ECO:0000256" key="1">
    <source>
        <dbReference type="PROSITE-ProRule" id="PRU10141"/>
    </source>
</evidence>
<dbReference type="PANTHER" id="PTHR27003">
    <property type="entry name" value="OS07G0166700 PROTEIN"/>
    <property type="match status" value="1"/>
</dbReference>
<dbReference type="GO" id="GO:0005886">
    <property type="term" value="C:plasma membrane"/>
    <property type="evidence" value="ECO:0007669"/>
    <property type="project" value="TreeGrafter"/>
</dbReference>
<dbReference type="SUPFAM" id="SSF49562">
    <property type="entry name" value="C2 domain (Calcium/lipid-binding domain, CaLB)"/>
    <property type="match status" value="2"/>
</dbReference>
<keyword evidence="1" id="KW-0547">Nucleotide-binding</keyword>
<proteinExistence type="predicted"/>
<dbReference type="PROSITE" id="PS00107">
    <property type="entry name" value="PROTEIN_KINASE_ATP"/>
    <property type="match status" value="1"/>
</dbReference>
<dbReference type="GO" id="GO:0009506">
    <property type="term" value="C:plasmodesma"/>
    <property type="evidence" value="ECO:0007669"/>
    <property type="project" value="TreeGrafter"/>
</dbReference>
<keyword evidence="4" id="KW-1185">Reference proteome</keyword>
<dbReference type="PANTHER" id="PTHR27003:SF359">
    <property type="entry name" value="SERINE_THREONINE-PROTEIN KINASE UNC-51-RELATED"/>
    <property type="match status" value="1"/>
</dbReference>
<dbReference type="EMBL" id="JAMZMK010011529">
    <property type="protein sequence ID" value="KAI7726820.1"/>
    <property type="molecule type" value="Genomic_DNA"/>
</dbReference>
<dbReference type="InterPro" id="IPR017441">
    <property type="entry name" value="Protein_kinase_ATP_BS"/>
</dbReference>
<dbReference type="CDD" id="cd00030">
    <property type="entry name" value="C2"/>
    <property type="match status" value="1"/>
</dbReference>
<reference evidence="3" key="1">
    <citation type="submission" date="2022-06" db="EMBL/GenBank/DDBJ databases">
        <title>Uncovering the hologenomic basis of an extraordinary plant invasion.</title>
        <authorList>
            <person name="Bieker V.C."/>
            <person name="Martin M.D."/>
            <person name="Gilbert T."/>
            <person name="Hodgins K."/>
            <person name="Battlay P."/>
            <person name="Petersen B."/>
            <person name="Wilson J."/>
        </authorList>
    </citation>
    <scope>NUCLEOTIDE SEQUENCE</scope>
    <source>
        <strain evidence="3">AA19_3_7</strain>
        <tissue evidence="3">Leaf</tissue>
    </source>
</reference>
<protein>
    <recommendedName>
        <fullName evidence="2">C2 domain-containing protein</fullName>
    </recommendedName>
</protein>
<dbReference type="SUPFAM" id="SSF56112">
    <property type="entry name" value="Protein kinase-like (PK-like)"/>
    <property type="match status" value="1"/>
</dbReference>
<dbReference type="GO" id="GO:0004714">
    <property type="term" value="F:transmembrane receptor protein tyrosine kinase activity"/>
    <property type="evidence" value="ECO:0007669"/>
    <property type="project" value="InterPro"/>
</dbReference>
<dbReference type="Pfam" id="PF00168">
    <property type="entry name" value="C2"/>
    <property type="match status" value="2"/>
</dbReference>
<evidence type="ECO:0000313" key="3">
    <source>
        <dbReference type="EMBL" id="KAI7726820.1"/>
    </source>
</evidence>
<accession>A0AAD5G323</accession>
<gene>
    <name evidence="3" type="ORF">M8C21_019517</name>
</gene>
<dbReference type="Gene3D" id="2.60.40.150">
    <property type="entry name" value="C2 domain"/>
    <property type="match status" value="2"/>
</dbReference>
<name>A0AAD5G323_AMBAR</name>
<feature type="domain" description="C2" evidence="2">
    <location>
        <begin position="268"/>
        <end position="378"/>
    </location>
</feature>
<dbReference type="InterPro" id="IPR011009">
    <property type="entry name" value="Kinase-like_dom_sf"/>
</dbReference>
<dbReference type="Gene3D" id="3.30.200.20">
    <property type="entry name" value="Phosphorylase Kinase, domain 1"/>
    <property type="match status" value="1"/>
</dbReference>
<evidence type="ECO:0000313" key="4">
    <source>
        <dbReference type="Proteomes" id="UP001206925"/>
    </source>
</evidence>
<keyword evidence="1" id="KW-0067">ATP-binding</keyword>
<dbReference type="PROSITE" id="PS50004">
    <property type="entry name" value="C2"/>
    <property type="match status" value="1"/>
</dbReference>
<organism evidence="3 4">
    <name type="scientific">Ambrosia artemisiifolia</name>
    <name type="common">Common ragweed</name>
    <dbReference type="NCBI Taxonomy" id="4212"/>
    <lineage>
        <taxon>Eukaryota</taxon>
        <taxon>Viridiplantae</taxon>
        <taxon>Streptophyta</taxon>
        <taxon>Embryophyta</taxon>
        <taxon>Tracheophyta</taxon>
        <taxon>Spermatophyta</taxon>
        <taxon>Magnoliopsida</taxon>
        <taxon>eudicotyledons</taxon>
        <taxon>Gunneridae</taxon>
        <taxon>Pentapetalae</taxon>
        <taxon>asterids</taxon>
        <taxon>campanulids</taxon>
        <taxon>Asterales</taxon>
        <taxon>Asteraceae</taxon>
        <taxon>Asteroideae</taxon>
        <taxon>Heliantheae alliance</taxon>
        <taxon>Heliantheae</taxon>
        <taxon>Ambrosia</taxon>
    </lineage>
</organism>
<sequence>EPRNDQDANSYLMQNLPSESWIMGGRRATRPIDIEEYASSEGGGLLAVTIHEGNDLKGKHPFVILRVGHDIRRTTTMKNNQNPDILGDVDINVADVVKEKQINNMYNIGNGRIHVELQWESSELPLKTKPKLLQFMSSIEFSKRQGQTATNNFANESCIGRGGFGRVYKGKIGGSDGQTMVALKRLDPRFGQGNTEFWKEDEIDPQSLQAFAKIAYQCLKRDPDQRPLMSNIVGALATALEYQEPKNYQVSNTYLPPEPSMVLESNRGNASLPVSSQEYASSNGGFLVVTIHEGNDLKRGRLHVGLRVGFDAKKTETITNNGYVVWDETFRFTIEKPSKAVLHLVPTINHWTSQKEVVGDLDISVADVVKEKLMNNIYNIAGGRLHVELQWEGSALPVKTKSKVLQLASSFYNLAVS</sequence>
<comment type="caution">
    <text evidence="3">The sequence shown here is derived from an EMBL/GenBank/DDBJ whole genome shotgun (WGS) entry which is preliminary data.</text>
</comment>